<name>F6DPE4_DESRL</name>
<dbReference type="AlphaFoldDB" id="F6DPE4"/>
<dbReference type="InterPro" id="IPR041985">
    <property type="entry name" value="Ribosomal_eL14_KOW"/>
</dbReference>
<dbReference type="KEGG" id="dru:Desru_0320"/>
<keyword evidence="1 3" id="KW-0689">Ribosomal protein</keyword>
<reference evidence="3 4" key="2">
    <citation type="journal article" date="2012" name="Stand. Genomic Sci.">
        <title>Complete genome sequence of the sulfate-reducing firmicute Desulfotomaculum ruminis type strain (DL(T)).</title>
        <authorList>
            <person name="Spring S."/>
            <person name="Visser M."/>
            <person name="Lu M."/>
            <person name="Copeland A."/>
            <person name="Lapidus A."/>
            <person name="Lucas S."/>
            <person name="Cheng J.F."/>
            <person name="Han C."/>
            <person name="Tapia R."/>
            <person name="Goodwin L.A."/>
            <person name="Pitluck S."/>
            <person name="Ivanova N."/>
            <person name="Land M."/>
            <person name="Hauser L."/>
            <person name="Larimer F."/>
            <person name="Rohde M."/>
            <person name="Goker M."/>
            <person name="Detter J.C."/>
            <person name="Kyrpides N.C."/>
            <person name="Woyke T."/>
            <person name="Schaap P.J."/>
            <person name="Plugge C.M."/>
            <person name="Muyzer G."/>
            <person name="Kuever J."/>
            <person name="Pereira I.A."/>
            <person name="Parshina S.N."/>
            <person name="Bernier-Latmani R."/>
            <person name="Stams A.J."/>
            <person name="Klenk H.P."/>
        </authorList>
    </citation>
    <scope>NUCLEOTIDE SEQUENCE [LARGE SCALE GENOMIC DNA]</scope>
    <source>
        <strain evidence="4">ATCC 23193 / DSM 2154 / NCIB 8452 / DL</strain>
    </source>
</reference>
<organism evidence="3 4">
    <name type="scientific">Desulforamulus ruminis (strain ATCC 23193 / DSM 2154 / NCIMB 8452 / DL)</name>
    <name type="common">Desulfotomaculum ruminis</name>
    <dbReference type="NCBI Taxonomy" id="696281"/>
    <lineage>
        <taxon>Bacteria</taxon>
        <taxon>Bacillati</taxon>
        <taxon>Bacillota</taxon>
        <taxon>Clostridia</taxon>
        <taxon>Eubacteriales</taxon>
        <taxon>Peptococcaceae</taxon>
        <taxon>Desulforamulus</taxon>
    </lineage>
</organism>
<sequence>MVDEVRPGQLVSSTQGRDAGRFYLVLDKSDLFVMVTDGKFRGLEKPKKKNLKHLKIWPLVAENLAHKLAEESKVSNSEIVEMLKDLTGSLEEEPLLKGKEVG</sequence>
<dbReference type="GO" id="GO:1990904">
    <property type="term" value="C:ribonucleoprotein complex"/>
    <property type="evidence" value="ECO:0007669"/>
    <property type="project" value="UniProtKB-KW"/>
</dbReference>
<protein>
    <submittedName>
        <fullName evidence="3">Ribosomal protein L14E</fullName>
    </submittedName>
</protein>
<evidence type="ECO:0000313" key="4">
    <source>
        <dbReference type="Proteomes" id="UP000009234"/>
    </source>
</evidence>
<accession>F6DPE4</accession>
<evidence type="ECO:0000313" key="3">
    <source>
        <dbReference type="EMBL" id="AEG58617.1"/>
    </source>
</evidence>
<dbReference type="CDD" id="cd06088">
    <property type="entry name" value="KOW_RPL14"/>
    <property type="match status" value="1"/>
</dbReference>
<dbReference type="Proteomes" id="UP000009234">
    <property type="component" value="Chromosome"/>
</dbReference>
<dbReference type="RefSeq" id="WP_013840393.1">
    <property type="nucleotide sequence ID" value="NC_015589.1"/>
</dbReference>
<dbReference type="HOGENOM" id="CLU_168121_1_1_9"/>
<proteinExistence type="predicted"/>
<evidence type="ECO:0000256" key="1">
    <source>
        <dbReference type="ARBA" id="ARBA00022980"/>
    </source>
</evidence>
<dbReference type="OrthoDB" id="1683515at2"/>
<dbReference type="eggNOG" id="COG2163">
    <property type="taxonomic scope" value="Bacteria"/>
</dbReference>
<keyword evidence="2" id="KW-0687">Ribonucleoprotein</keyword>
<dbReference type="EMBL" id="CP002780">
    <property type="protein sequence ID" value="AEG58617.1"/>
    <property type="molecule type" value="Genomic_DNA"/>
</dbReference>
<dbReference type="InterPro" id="IPR008991">
    <property type="entry name" value="Translation_prot_SH3-like_sf"/>
</dbReference>
<evidence type="ECO:0000256" key="2">
    <source>
        <dbReference type="ARBA" id="ARBA00023274"/>
    </source>
</evidence>
<gene>
    <name evidence="3" type="ordered locus">Desru_0320</name>
</gene>
<keyword evidence="4" id="KW-1185">Reference proteome</keyword>
<dbReference type="SUPFAM" id="SSF50104">
    <property type="entry name" value="Translation proteins SH3-like domain"/>
    <property type="match status" value="1"/>
</dbReference>
<dbReference type="STRING" id="696281.Desru_0320"/>
<reference evidence="4" key="1">
    <citation type="submission" date="2011-05" db="EMBL/GenBank/DDBJ databases">
        <title>Complete sequence of Desulfotomaculum ruminis DSM 2154.</title>
        <authorList>
            <person name="Lucas S."/>
            <person name="Copeland A."/>
            <person name="Lapidus A."/>
            <person name="Cheng J.-F."/>
            <person name="Goodwin L."/>
            <person name="Pitluck S."/>
            <person name="Lu M."/>
            <person name="Detter J.C."/>
            <person name="Han C."/>
            <person name="Tapia R."/>
            <person name="Land M."/>
            <person name="Hauser L."/>
            <person name="Kyrpides N."/>
            <person name="Ivanova N."/>
            <person name="Mikhailova N."/>
            <person name="Pagani I."/>
            <person name="Stams A.J.M."/>
            <person name="Plugge C.M."/>
            <person name="Muyzer G."/>
            <person name="Kuever J."/>
            <person name="Parshina S.N."/>
            <person name="Ivanova A.E."/>
            <person name="Nazina T.N."/>
            <person name="Brambilla E."/>
            <person name="Spring S."/>
            <person name="Klenk H.-P."/>
            <person name="Woyke T."/>
        </authorList>
    </citation>
    <scope>NUCLEOTIDE SEQUENCE [LARGE SCALE GENOMIC DNA]</scope>
    <source>
        <strain evidence="4">ATCC 23193 / DSM 2154 / NCIB 8452 / DL</strain>
    </source>
</reference>
<dbReference type="GO" id="GO:0005840">
    <property type="term" value="C:ribosome"/>
    <property type="evidence" value="ECO:0007669"/>
    <property type="project" value="UniProtKB-KW"/>
</dbReference>